<evidence type="ECO:0000256" key="21">
    <source>
        <dbReference type="PROSITE-ProRule" id="PRU00455"/>
    </source>
</evidence>
<keyword evidence="11 21" id="KW-0863">Zinc-finger</keyword>
<evidence type="ECO:0000256" key="11">
    <source>
        <dbReference type="ARBA" id="ARBA00022771"/>
    </source>
</evidence>
<comment type="similarity">
    <text evidence="6">Belongs to the SINA (Seven in absentia) family.</text>
</comment>
<dbReference type="SMART" id="SM00384">
    <property type="entry name" value="AT_hook"/>
    <property type="match status" value="10"/>
</dbReference>
<evidence type="ECO:0000256" key="18">
    <source>
        <dbReference type="ARBA" id="ARBA00023242"/>
    </source>
</evidence>
<dbReference type="GO" id="GO:0016887">
    <property type="term" value="F:ATP hydrolysis activity"/>
    <property type="evidence" value="ECO:0007669"/>
    <property type="project" value="InterPro"/>
</dbReference>
<evidence type="ECO:0000256" key="7">
    <source>
        <dbReference type="ARBA" id="ARBA00012483"/>
    </source>
</evidence>
<dbReference type="FunFam" id="1.10.8.60:FF:000002">
    <property type="entry name" value="ATP-dependent Clp protease ATP-binding subunit ClpX"/>
    <property type="match status" value="1"/>
</dbReference>
<keyword evidence="14" id="KW-0862">Zinc</keyword>
<feature type="compositionally biased region" description="Basic residues" evidence="23">
    <location>
        <begin position="492"/>
        <end position="504"/>
    </location>
</feature>
<feature type="region of interest" description="Disordered" evidence="23">
    <location>
        <begin position="47"/>
        <end position="81"/>
    </location>
</feature>
<dbReference type="GO" id="GO:0008270">
    <property type="term" value="F:zinc ion binding"/>
    <property type="evidence" value="ECO:0007669"/>
    <property type="project" value="UniProtKB-KW"/>
</dbReference>
<feature type="region of interest" description="Disordered" evidence="23">
    <location>
        <begin position="209"/>
        <end position="230"/>
    </location>
</feature>
<feature type="region of interest" description="Disordered" evidence="23">
    <location>
        <begin position="688"/>
        <end position="739"/>
    </location>
</feature>
<keyword evidence="15" id="KW-0067">ATP-binding</keyword>
<comment type="catalytic activity">
    <reaction evidence="1">
        <text>S-ubiquitinyl-[E2 ubiquitin-conjugating enzyme]-L-cysteine + [acceptor protein]-L-lysine = [E2 ubiquitin-conjugating enzyme]-L-cysteine + N(6)-ubiquitinyl-[acceptor protein]-L-lysine.</text>
        <dbReference type="EC" id="2.3.2.27"/>
    </reaction>
</comment>
<dbReference type="InterPro" id="IPR003593">
    <property type="entry name" value="AAA+_ATPase"/>
</dbReference>
<evidence type="ECO:0000313" key="28">
    <source>
        <dbReference type="EMBL" id="KAG6389824.1"/>
    </source>
</evidence>
<keyword evidence="29" id="KW-1185">Reference proteome</keyword>
<evidence type="ECO:0000256" key="22">
    <source>
        <dbReference type="PROSITE-ProRule" id="PRU01002"/>
    </source>
</evidence>
<feature type="region of interest" description="Disordered" evidence="23">
    <location>
        <begin position="471"/>
        <end position="517"/>
    </location>
</feature>
<dbReference type="InterPro" id="IPR003347">
    <property type="entry name" value="JmjC_dom"/>
</dbReference>
<evidence type="ECO:0000256" key="20">
    <source>
        <dbReference type="ARBA" id="ARBA00061242"/>
    </source>
</evidence>
<keyword evidence="17" id="KW-0496">Mitochondrion</keyword>
<dbReference type="GO" id="GO:0006357">
    <property type="term" value="P:regulation of transcription by RNA polymerase II"/>
    <property type="evidence" value="ECO:0007669"/>
    <property type="project" value="TreeGrafter"/>
</dbReference>
<dbReference type="FunFam" id="3.30.40.10:FF:000041">
    <property type="entry name" value="E3 ubiquitin-protein ligase SINAT3"/>
    <property type="match status" value="1"/>
</dbReference>
<dbReference type="GO" id="GO:0000785">
    <property type="term" value="C:chromatin"/>
    <property type="evidence" value="ECO:0007669"/>
    <property type="project" value="TreeGrafter"/>
</dbReference>
<dbReference type="SUPFAM" id="SSF49599">
    <property type="entry name" value="TRAF domain-like"/>
    <property type="match status" value="1"/>
</dbReference>
<dbReference type="InterPro" id="IPR018121">
    <property type="entry name" value="7-in-absentia-prot_TRAF-dom"/>
</dbReference>
<evidence type="ECO:0000256" key="2">
    <source>
        <dbReference type="ARBA" id="ARBA00004123"/>
    </source>
</evidence>
<feature type="compositionally biased region" description="Basic and acidic residues" evidence="23">
    <location>
        <begin position="103"/>
        <end position="114"/>
    </location>
</feature>
<comment type="caution">
    <text evidence="22">Lacks conserved residue(s) required for the propagation of feature annotation.</text>
</comment>
<dbReference type="FunFam" id="3.40.50.300:FF:000560">
    <property type="entry name" value="CLP protease regulatory subunit CLPX3 mitochondrial"/>
    <property type="match status" value="1"/>
</dbReference>
<dbReference type="InterPro" id="IPR017956">
    <property type="entry name" value="AT_hook_DNA-bd_motif"/>
</dbReference>
<feature type="region of interest" description="Disordered" evidence="23">
    <location>
        <begin position="2125"/>
        <end position="2146"/>
    </location>
</feature>
<evidence type="ECO:0000256" key="8">
    <source>
        <dbReference type="ARBA" id="ARBA00022679"/>
    </source>
</evidence>
<dbReference type="InterPro" id="IPR027417">
    <property type="entry name" value="P-loop_NTPase"/>
</dbReference>
<feature type="compositionally biased region" description="Basic residues" evidence="23">
    <location>
        <begin position="392"/>
        <end position="406"/>
    </location>
</feature>
<evidence type="ECO:0000256" key="10">
    <source>
        <dbReference type="ARBA" id="ARBA00022741"/>
    </source>
</evidence>
<dbReference type="GO" id="GO:0005524">
    <property type="term" value="F:ATP binding"/>
    <property type="evidence" value="ECO:0007669"/>
    <property type="project" value="UniProtKB-KW"/>
</dbReference>
<keyword evidence="12" id="KW-0833">Ubl conjugation pathway</keyword>
<dbReference type="PROSITE" id="PS51667">
    <property type="entry name" value="WRC"/>
    <property type="match status" value="1"/>
</dbReference>
<comment type="similarity">
    <text evidence="20">Belongs to the ClpX chaperone family.</text>
</comment>
<keyword evidence="8" id="KW-0808">Transferase</keyword>
<feature type="domain" description="WRC" evidence="27">
    <location>
        <begin position="9"/>
        <end position="54"/>
    </location>
</feature>
<comment type="function">
    <text evidence="19">ATP-dependent specificity component of the mitochondrial Clp protease. It directs the protease to specific substrates. Can perform chaperone functions in the absence of ClpP.</text>
</comment>
<evidence type="ECO:0000256" key="15">
    <source>
        <dbReference type="ARBA" id="ARBA00022840"/>
    </source>
</evidence>
<dbReference type="PROSITE" id="PS50089">
    <property type="entry name" value="ZF_RING_2"/>
    <property type="match status" value="2"/>
</dbReference>
<evidence type="ECO:0000256" key="1">
    <source>
        <dbReference type="ARBA" id="ARBA00000900"/>
    </source>
</evidence>
<dbReference type="GO" id="GO:0006511">
    <property type="term" value="P:ubiquitin-dependent protein catabolic process"/>
    <property type="evidence" value="ECO:0007669"/>
    <property type="project" value="InterPro"/>
</dbReference>
<feature type="domain" description="SIAH-type" evidence="25">
    <location>
        <begin position="2214"/>
        <end position="2274"/>
    </location>
</feature>
<dbReference type="PROSITE" id="PS51081">
    <property type="entry name" value="ZF_SIAH"/>
    <property type="match status" value="1"/>
</dbReference>
<dbReference type="Gene3D" id="3.30.40.10">
    <property type="entry name" value="Zinc/RING finger domain, C3HC4 (zinc finger)"/>
    <property type="match status" value="2"/>
</dbReference>
<proteinExistence type="inferred from homology"/>
<protein>
    <recommendedName>
        <fullName evidence="7">RING-type E3 ubiquitin transferase</fullName>
        <ecNumber evidence="7">2.3.2.27</ecNumber>
    </recommendedName>
</protein>
<dbReference type="Pfam" id="PF07724">
    <property type="entry name" value="AAA_2"/>
    <property type="match status" value="1"/>
</dbReference>
<dbReference type="NCBIfam" id="NF003745">
    <property type="entry name" value="PRK05342.1"/>
    <property type="match status" value="1"/>
</dbReference>
<dbReference type="InterPro" id="IPR008974">
    <property type="entry name" value="TRAF-like"/>
</dbReference>
<accession>A0A8X8W8K0</accession>
<dbReference type="PANTHER" id="PTHR12549">
    <property type="entry name" value="JMJC DOMAIN-CONTAINING HISTONE DEMETHYLATION PROTEIN"/>
    <property type="match status" value="1"/>
</dbReference>
<dbReference type="Gene3D" id="3.40.50.300">
    <property type="entry name" value="P-loop containing nucleotide triphosphate hydrolases"/>
    <property type="match status" value="1"/>
</dbReference>
<dbReference type="CDD" id="cd03829">
    <property type="entry name" value="Sina"/>
    <property type="match status" value="1"/>
</dbReference>
<keyword evidence="10" id="KW-0547">Nucleotide-binding</keyword>
<dbReference type="PROSITE" id="PS51184">
    <property type="entry name" value="JMJC"/>
    <property type="match status" value="1"/>
</dbReference>
<sequence length="2424" mass="266230">MEVSVGGGGDEGLKCIKISAGGMWRCNMLAIRGEVLCEKHYVSAHRRSMGGEEGGGDSGVGGGGNSDVDFDGQKRNSDVLPVNGSGMLVVFGESGARKRGRPKSLENEEVKEVVESNVGGLGSGKRGRPKGSKNRKKVGVQSEDEAMLLDLRSGGEVLGMNSGDGEEIGVLAVDGSGIKMDFGEDGVSGGRKKGGAKCLKKEGVTKAVEGNGGGFRSGKMGRPKGSKNRKKIGVHNEAEAMQGDPRGGGEILSMNNGDGAASGAGKVVDVFSSKGIKMVFGENGVSGARKKMGRPKGSKNKKKIEVKNEAEALRVDPLGGGEILSTDNGDGAVSGAGQVVDTVDVFSSKAIQMVFGENGVSDVKKRGRAKSLKKEEVTKVVEGNGGGFGSRKMGRPKGSKNKKKIGVKSEAEAMRVDPLGDGEMLSMNNGDDAVSGASQVVATADVFSSKEIKMVFGEIGVSGVRKRGRSKSLKNEEVKKVNGGGFGSGKMGRPKGSKNKKKIGVKNEAEDGDVSGTGQVDLNENLTKNMYEEIRQKFTGLKIGGCISGKDNEERQPEVLKNTNEVSMVNDNQETLVHFSEGDSASHGNTGTDDAPVLKVRRMGRPKGSKNKKKAVNQTNKIVHIRGNVSRRNPASIAALMQKVHRRGRPKGSKNKKNSILIEKSDGIGGDVSCVKSGLIPAPLQIQRHIERPKGSKNKKKNTIARPKNKEPCNLASMGKKKHDHIARRSKSSALGMPDDPERREQFRFMCHQCLKSSRAGLIVCSKCTRKSYCYKCIANWYPERTKKEVKKLCPYCCGNCNCKACLQENVLIKCSPKEADENIRLQRSMYLLLNILPLLRSIQLEQKEELIVETSTRGVPVNEEDVPIAVFEEDDRVYCDNCKLSIVNFHRSCPNLACSYDICLDCCSELRRGLQPGEDAAKSTGSSKRSLERRIFVDDKNVEAASANGPDLHSGFPKWESKNGRSIPCPPKELGGCGTEDLVLKRIFYADWVEKLIASAEKFSSNYQLPSIDFSQKCSLCFSQDVNDFPEVRKASLRENSQDNFLYCPSAINLHCDFEHFQMHWRKGEPVIVRNTLSRASGLSWEPKVMLRAFRSASKKLNQDTSVKAIDCLDWCEVEIKIRQFFKGYLEGRRHQNGWPEMLKLKDWPPSNTFEECLPRHGSEFMAMLPFSDYAHPRSGLLNLATKLPDGALKPDLGPKSYIAYGYPEELGKGDSVAKLHCDVSDAVNILTHATKVRHTSWERRKIDEIRRGSEVEDLDKFSEQACTEKTGTIFPESLQNGRNPEDHTCNGNSLLLENQIDKKATVQISDLHEDTSIEFNFEAFSSCGNLDTGNRRTNHDIDRTSKVAAESFDSIFDCIADSCNDLDLSNCSEITVGGCNEDTNTDFIANNLTLDNDTSVQTRIESDTLNGHVKSGKASTDVAHGAAVWDIFRRQDVPMLTEYLLKHQKEFFHNDNSVNFVVHPIHDQIFYLDEKHKRQLKEEFSIEPWTFEQHLGEAVFIPAGCPHQVRNRQSCTKLALDFVSPENVHECVQLTQEFRLLPQRHKYKQDILEAKKLAVYAADAAIKDAANLIFLMAAALRSKSSRDTASLAASQFRYFIQTHVQAGRANRFQWSSVSGSNHHRSSSFLSRCGFSFTPFKPLYIGSGNNTSVFFKNGRRIENLSSQGEPPEVWQPPGGAGGDGIVVRPGVKLFQVGDNDGSNSGSGGGFGQGQKDGCWGGSNLGSNFPTPKEICRGLDKFVIGQERAKKVLAVAVYNHYKRIYSDSSQRPAESVDGNKTDGKENEHVELEKSNILLMGPTGSGKTLLAKTLARLVNVPFVIADATTLTQARLFHISLWKFGYVGEDVESILYKLLTAADYNVSAAQQGIIYIDEVDKITKKAESLNISRDVSGEGVQQALLKMLEGTVVNVPEKGARKHPRGDNIQIDTKDILFICGGAFIDLEKTISERRHDSSIGFGAPVRANMRTGAVTSAAVTSSLLETVESSDLIAYGLIPEFVGRFPILVNLSALTEDQLVQVLTEPKNALGKQYKKMFHMNGVKLHFTEDALRLIARKAITKNTGARGLRAMLENVLMDAMYEIPDVRTGDDIIDAVVVDGESIGSEGRGCGAKILYGKGSYERYSSQDKPQAAPAETSEGEGEAEQELPSIAAFVHELLECPVCTNSMYPPIHQCHNGHTICSTCKARVHNRCPTCRQELGDIRCLALEKVAESLELPCRYYSLGCPEIFPYYSKPKHEAVCNFRPYSCPYAGSECIVTGDIPDLVAHLRDDHKVDMHSGCTFNHRYVKSNPREAENATWMLTVFNCFGQYFCLHFEAFQMGMAPVYMAFLRFMGDEVEARNYSYSLEVGGNGRKLTWEGTPRSIRDSHRKVRDSHDGLIIQRNMALFFSGGDKKELKLRVTGRIWKEHQNPDSAGACVPSLST</sequence>
<keyword evidence="13" id="KW-0378">Hydrolase</keyword>
<dbReference type="GO" id="GO:0031490">
    <property type="term" value="F:chromatin DNA binding"/>
    <property type="evidence" value="ECO:0007669"/>
    <property type="project" value="TreeGrafter"/>
</dbReference>
<dbReference type="GO" id="GO:0140662">
    <property type="term" value="F:ATP-dependent protein folding chaperone"/>
    <property type="evidence" value="ECO:0007669"/>
    <property type="project" value="InterPro"/>
</dbReference>
<comment type="subcellular location">
    <subcellularLocation>
        <location evidence="3">Mitochondrion</location>
    </subcellularLocation>
    <subcellularLocation>
        <location evidence="2">Nucleus</location>
    </subcellularLocation>
</comment>
<evidence type="ECO:0000256" key="16">
    <source>
        <dbReference type="ARBA" id="ARBA00022946"/>
    </source>
</evidence>
<feature type="compositionally biased region" description="Basic residues" evidence="23">
    <location>
        <begin position="125"/>
        <end position="138"/>
    </location>
</feature>
<dbReference type="GO" id="GO:0003712">
    <property type="term" value="F:transcription coregulator activity"/>
    <property type="evidence" value="ECO:0007669"/>
    <property type="project" value="TreeGrafter"/>
</dbReference>
<dbReference type="GO" id="GO:0061630">
    <property type="term" value="F:ubiquitin protein ligase activity"/>
    <property type="evidence" value="ECO:0007669"/>
    <property type="project" value="UniProtKB-EC"/>
</dbReference>
<organism evidence="28">
    <name type="scientific">Salvia splendens</name>
    <name type="common">Scarlet sage</name>
    <dbReference type="NCBI Taxonomy" id="180675"/>
    <lineage>
        <taxon>Eukaryota</taxon>
        <taxon>Viridiplantae</taxon>
        <taxon>Streptophyta</taxon>
        <taxon>Embryophyta</taxon>
        <taxon>Tracheophyta</taxon>
        <taxon>Spermatophyta</taxon>
        <taxon>Magnoliopsida</taxon>
        <taxon>eudicotyledons</taxon>
        <taxon>Gunneridae</taxon>
        <taxon>Pentapetalae</taxon>
        <taxon>asterids</taxon>
        <taxon>lamiids</taxon>
        <taxon>Lamiales</taxon>
        <taxon>Lamiaceae</taxon>
        <taxon>Nepetoideae</taxon>
        <taxon>Mentheae</taxon>
        <taxon>Salviinae</taxon>
        <taxon>Salvia</taxon>
        <taxon>Salvia subgen. Calosphace</taxon>
        <taxon>core Calosphace</taxon>
    </lineage>
</organism>
<reference evidence="28" key="2">
    <citation type="submission" date="2020-08" db="EMBL/GenBank/DDBJ databases">
        <title>Plant Genome Project.</title>
        <authorList>
            <person name="Zhang R.-G."/>
        </authorList>
    </citation>
    <scope>NUCLEOTIDE SEQUENCE</scope>
    <source>
        <strain evidence="28">Huo1</strain>
        <tissue evidence="28">Leaf</tissue>
    </source>
</reference>
<dbReference type="SMART" id="SM00184">
    <property type="entry name" value="RING"/>
    <property type="match status" value="2"/>
</dbReference>
<reference evidence="28" key="1">
    <citation type="submission" date="2018-01" db="EMBL/GenBank/DDBJ databases">
        <authorList>
            <person name="Mao J.F."/>
        </authorList>
    </citation>
    <scope>NUCLEOTIDE SEQUENCE</scope>
    <source>
        <strain evidence="28">Huo1</strain>
        <tissue evidence="28">Leaf</tissue>
    </source>
</reference>
<comment type="pathway">
    <text evidence="4">Protein modification; protein ubiquitination.</text>
</comment>
<feature type="region of interest" description="Disordered" evidence="23">
    <location>
        <begin position="93"/>
        <end position="142"/>
    </location>
</feature>
<keyword evidence="16" id="KW-0809">Transit peptide</keyword>
<evidence type="ECO:0000259" key="24">
    <source>
        <dbReference type="PROSITE" id="PS50089"/>
    </source>
</evidence>
<dbReference type="Proteomes" id="UP000298416">
    <property type="component" value="Unassembled WGS sequence"/>
</dbReference>
<dbReference type="InterPro" id="IPR019489">
    <property type="entry name" value="Clp_ATPase_C"/>
</dbReference>
<dbReference type="SUPFAM" id="SSF51197">
    <property type="entry name" value="Clavaminate synthase-like"/>
    <property type="match status" value="1"/>
</dbReference>
<keyword evidence="18" id="KW-0539">Nucleus</keyword>
<dbReference type="CDD" id="cd16571">
    <property type="entry name" value="RING-HC_SIAHs"/>
    <property type="match status" value="1"/>
</dbReference>
<dbReference type="InterPro" id="IPR013010">
    <property type="entry name" value="Znf_SIAH"/>
</dbReference>
<dbReference type="SMART" id="SM00558">
    <property type="entry name" value="JmjC"/>
    <property type="match status" value="1"/>
</dbReference>
<comment type="similarity">
    <text evidence="5">Belongs to the JARID1 histone demethylase family.</text>
</comment>
<dbReference type="InterPro" id="IPR045109">
    <property type="entry name" value="LSDs-like"/>
</dbReference>
<dbReference type="SUPFAM" id="SSF52540">
    <property type="entry name" value="P-loop containing nucleoside triphosphate hydrolases"/>
    <property type="match status" value="1"/>
</dbReference>
<dbReference type="EMBL" id="PNBA02000020">
    <property type="protein sequence ID" value="KAG6389824.1"/>
    <property type="molecule type" value="Genomic_DNA"/>
</dbReference>
<feature type="domain" description="RING-type" evidence="24">
    <location>
        <begin position="2161"/>
        <end position="2197"/>
    </location>
</feature>
<dbReference type="GO" id="GO:0000118">
    <property type="term" value="C:histone deacetylase complex"/>
    <property type="evidence" value="ECO:0007669"/>
    <property type="project" value="TreeGrafter"/>
</dbReference>
<name>A0A8X8W8K0_SALSN</name>
<evidence type="ECO:0000256" key="17">
    <source>
        <dbReference type="ARBA" id="ARBA00023128"/>
    </source>
</evidence>
<feature type="compositionally biased region" description="Basic residues" evidence="23">
    <location>
        <begin position="719"/>
        <end position="731"/>
    </location>
</feature>
<evidence type="ECO:0000256" key="6">
    <source>
        <dbReference type="ARBA" id="ARBA00009119"/>
    </source>
</evidence>
<dbReference type="Pfam" id="PF10431">
    <property type="entry name" value="ClpB_D2-small"/>
    <property type="match status" value="1"/>
</dbReference>
<feature type="domain" description="RING-type" evidence="24">
    <location>
        <begin position="751"/>
        <end position="797"/>
    </location>
</feature>
<dbReference type="Pfam" id="PF03145">
    <property type="entry name" value="Sina_TRAF"/>
    <property type="match status" value="1"/>
</dbReference>
<dbReference type="GO" id="GO:0051082">
    <property type="term" value="F:unfolded protein binding"/>
    <property type="evidence" value="ECO:0007669"/>
    <property type="project" value="InterPro"/>
</dbReference>
<feature type="compositionally biased region" description="Gly residues" evidence="23">
    <location>
        <begin position="51"/>
        <end position="65"/>
    </location>
</feature>
<dbReference type="Pfam" id="PF21361">
    <property type="entry name" value="Sina_ZnF"/>
    <property type="match status" value="1"/>
</dbReference>
<dbReference type="InterPro" id="IPR049548">
    <property type="entry name" value="Sina-like_RING"/>
</dbReference>
<dbReference type="Gene3D" id="1.10.8.60">
    <property type="match status" value="1"/>
</dbReference>
<dbReference type="Gene3D" id="2.60.120.650">
    <property type="entry name" value="Cupin"/>
    <property type="match status" value="2"/>
</dbReference>
<evidence type="ECO:0000256" key="9">
    <source>
        <dbReference type="ARBA" id="ARBA00022723"/>
    </source>
</evidence>
<dbReference type="Pfam" id="PF02373">
    <property type="entry name" value="JmjC"/>
    <property type="match status" value="1"/>
</dbReference>
<dbReference type="SMART" id="SM00382">
    <property type="entry name" value="AAA"/>
    <property type="match status" value="1"/>
</dbReference>
<feature type="region of interest" description="Disordered" evidence="23">
    <location>
        <begin position="382"/>
        <end position="407"/>
    </location>
</feature>
<evidence type="ECO:0000259" key="25">
    <source>
        <dbReference type="PROSITE" id="PS51081"/>
    </source>
</evidence>
<dbReference type="CDD" id="cd19497">
    <property type="entry name" value="RecA-like_ClpX"/>
    <property type="match status" value="1"/>
</dbReference>
<dbReference type="FunFam" id="2.60.210.10:FF:000004">
    <property type="entry name" value="E3 ubiquitin-protein ligase SINAT5-like"/>
    <property type="match status" value="1"/>
</dbReference>
<feature type="domain" description="JmjC" evidence="26">
    <location>
        <begin position="1178"/>
        <end position="1541"/>
    </location>
</feature>
<evidence type="ECO:0000256" key="13">
    <source>
        <dbReference type="ARBA" id="ARBA00022801"/>
    </source>
</evidence>
<evidence type="ECO:0000259" key="27">
    <source>
        <dbReference type="PROSITE" id="PS51667"/>
    </source>
</evidence>
<dbReference type="InterPro" id="IPR013083">
    <property type="entry name" value="Znf_RING/FYVE/PHD"/>
</dbReference>
<feature type="compositionally biased region" description="Basic residues" evidence="23">
    <location>
        <begin position="219"/>
        <end position="230"/>
    </location>
</feature>
<keyword evidence="9" id="KW-0479">Metal-binding</keyword>
<evidence type="ECO:0000259" key="26">
    <source>
        <dbReference type="PROSITE" id="PS51184"/>
    </source>
</evidence>
<gene>
    <name evidence="28" type="ORF">SASPL_151298</name>
</gene>
<dbReference type="Gene3D" id="2.60.210.10">
    <property type="entry name" value="Apoptosis, Tumor Necrosis Factor Receptor Associated Protein 2, Chain A"/>
    <property type="match status" value="1"/>
</dbReference>
<evidence type="ECO:0000256" key="4">
    <source>
        <dbReference type="ARBA" id="ARBA00004906"/>
    </source>
</evidence>
<dbReference type="NCBIfam" id="TIGR00382">
    <property type="entry name" value="clpX"/>
    <property type="match status" value="1"/>
</dbReference>
<evidence type="ECO:0000256" key="14">
    <source>
        <dbReference type="ARBA" id="ARBA00022833"/>
    </source>
</evidence>
<dbReference type="InterPro" id="IPR014977">
    <property type="entry name" value="WRC_dom"/>
</dbReference>
<dbReference type="InterPro" id="IPR001841">
    <property type="entry name" value="Znf_RING"/>
</dbReference>
<evidence type="ECO:0000256" key="5">
    <source>
        <dbReference type="ARBA" id="ARBA00006801"/>
    </source>
</evidence>
<dbReference type="PANTHER" id="PTHR12549:SF38">
    <property type="entry name" value="JMJC DOMAIN-CONTAINING HISTONE DEMETHYLASE 2, ISOFORM A"/>
    <property type="match status" value="1"/>
</dbReference>
<dbReference type="InterPro" id="IPR003959">
    <property type="entry name" value="ATPase_AAA_core"/>
</dbReference>
<evidence type="ECO:0000256" key="23">
    <source>
        <dbReference type="SAM" id="MobiDB-lite"/>
    </source>
</evidence>
<evidence type="ECO:0000256" key="12">
    <source>
        <dbReference type="ARBA" id="ARBA00022786"/>
    </source>
</evidence>
<dbReference type="InterPro" id="IPR004487">
    <property type="entry name" value="Clp_protease_ATP-bd_su_ClpX"/>
</dbReference>
<evidence type="ECO:0000256" key="19">
    <source>
        <dbReference type="ARBA" id="ARBA00055633"/>
    </source>
</evidence>
<dbReference type="SMART" id="SM01086">
    <property type="entry name" value="ClpB_D2-small"/>
    <property type="match status" value="1"/>
</dbReference>
<dbReference type="EC" id="2.3.2.27" evidence="7"/>
<dbReference type="Pfam" id="PF21362">
    <property type="entry name" value="Sina_RING"/>
    <property type="match status" value="1"/>
</dbReference>
<dbReference type="GO" id="GO:0032454">
    <property type="term" value="F:histone H3K9 demethylase activity"/>
    <property type="evidence" value="ECO:0007669"/>
    <property type="project" value="InterPro"/>
</dbReference>
<evidence type="ECO:0000313" key="29">
    <source>
        <dbReference type="Proteomes" id="UP000298416"/>
    </source>
</evidence>
<evidence type="ECO:0000256" key="3">
    <source>
        <dbReference type="ARBA" id="ARBA00004173"/>
    </source>
</evidence>
<comment type="caution">
    <text evidence="28">The sequence shown here is derived from an EMBL/GenBank/DDBJ whole genome shotgun (WGS) entry which is preliminary data.</text>
</comment>
<dbReference type="GO" id="GO:0005739">
    <property type="term" value="C:mitochondrion"/>
    <property type="evidence" value="ECO:0007669"/>
    <property type="project" value="UniProtKB-SubCell"/>
</dbReference>